<name>A0A6L7HU98_9GAMM</name>
<keyword evidence="3" id="KW-1185">Reference proteome</keyword>
<gene>
    <name evidence="2" type="ORF">GNT65_04165</name>
</gene>
<evidence type="ECO:0000313" key="3">
    <source>
        <dbReference type="Proteomes" id="UP000474778"/>
    </source>
</evidence>
<keyword evidence="1" id="KW-0732">Signal</keyword>
<reference evidence="2 3" key="1">
    <citation type="submission" date="2019-12" db="EMBL/GenBank/DDBJ databases">
        <title>Shewanella insulae sp. nov., isolated from a tidal flat.</title>
        <authorList>
            <person name="Yoon J.-H."/>
        </authorList>
    </citation>
    <scope>NUCLEOTIDE SEQUENCE [LARGE SCALE GENOMIC DNA]</scope>
    <source>
        <strain evidence="2 3">JBTF-M18</strain>
    </source>
</reference>
<comment type="caution">
    <text evidence="2">The sequence shown here is derived from an EMBL/GenBank/DDBJ whole genome shotgun (WGS) entry which is preliminary data.</text>
</comment>
<dbReference type="Proteomes" id="UP000474778">
    <property type="component" value="Unassembled WGS sequence"/>
</dbReference>
<feature type="signal peptide" evidence="1">
    <location>
        <begin position="1"/>
        <end position="18"/>
    </location>
</feature>
<evidence type="ECO:0000256" key="1">
    <source>
        <dbReference type="SAM" id="SignalP"/>
    </source>
</evidence>
<protein>
    <recommendedName>
        <fullName evidence="4">FAD/FMN-containing dehydrogenase</fullName>
    </recommendedName>
</protein>
<dbReference type="EMBL" id="WRPA01000002">
    <property type="protein sequence ID" value="MXR67867.1"/>
    <property type="molecule type" value="Genomic_DNA"/>
</dbReference>
<organism evidence="2 3">
    <name type="scientific">Shewanella insulae</name>
    <dbReference type="NCBI Taxonomy" id="2681496"/>
    <lineage>
        <taxon>Bacteria</taxon>
        <taxon>Pseudomonadati</taxon>
        <taxon>Pseudomonadota</taxon>
        <taxon>Gammaproteobacteria</taxon>
        <taxon>Alteromonadales</taxon>
        <taxon>Shewanellaceae</taxon>
        <taxon>Shewanella</taxon>
    </lineage>
</organism>
<dbReference type="AlphaFoldDB" id="A0A6L7HU98"/>
<sequence length="151" mass="16149">MKALILAVGVLFSAASLASSLTTGDRIETITLADQHQAVWELSTNTQVLLFSRGMKGGEIIQEALESLEGPMPSNWRYVADISGMPSLIAKFVAIPKMQDLGFTIGLDQEGEATHLLPGDKETATVITLDGLKILKVVQVDSAKALLEVVK</sequence>
<proteinExistence type="predicted"/>
<evidence type="ECO:0008006" key="4">
    <source>
        <dbReference type="Google" id="ProtNLM"/>
    </source>
</evidence>
<feature type="chain" id="PRO_5026680131" description="FAD/FMN-containing dehydrogenase" evidence="1">
    <location>
        <begin position="19"/>
        <end position="151"/>
    </location>
</feature>
<dbReference type="RefSeq" id="WP_160793843.1">
    <property type="nucleotide sequence ID" value="NZ_WRPA01000002.1"/>
</dbReference>
<accession>A0A6L7HU98</accession>
<evidence type="ECO:0000313" key="2">
    <source>
        <dbReference type="EMBL" id="MXR67867.1"/>
    </source>
</evidence>